<evidence type="ECO:0000256" key="6">
    <source>
        <dbReference type="ARBA" id="ARBA00023002"/>
    </source>
</evidence>
<feature type="transmembrane region" description="Helical" evidence="13">
    <location>
        <begin position="435"/>
        <end position="453"/>
    </location>
</feature>
<dbReference type="GO" id="GO:0006784">
    <property type="term" value="P:heme A biosynthetic process"/>
    <property type="evidence" value="ECO:0007669"/>
    <property type="project" value="InterPro"/>
</dbReference>
<dbReference type="GeneID" id="25413419"/>
<dbReference type="STRING" id="1043004.A0A074WX45"/>
<feature type="transmembrane region" description="Helical" evidence="13">
    <location>
        <begin position="269"/>
        <end position="287"/>
    </location>
</feature>
<dbReference type="Proteomes" id="UP000027730">
    <property type="component" value="Unassembled WGS sequence"/>
</dbReference>
<comment type="pathway">
    <text evidence="10">Porphyrin-containing compound metabolism; heme A biosynthesis; heme A from heme O: step 1/1.</text>
</comment>
<comment type="subcellular location">
    <subcellularLocation>
        <location evidence="2">Membrane</location>
        <topology evidence="2">Multi-pass membrane protein</topology>
    </subcellularLocation>
</comment>
<gene>
    <name evidence="14" type="ORF">M436DRAFT_62729</name>
</gene>
<evidence type="ECO:0000256" key="13">
    <source>
        <dbReference type="SAM" id="Phobius"/>
    </source>
</evidence>
<evidence type="ECO:0000313" key="15">
    <source>
        <dbReference type="Proteomes" id="UP000027730"/>
    </source>
</evidence>
<evidence type="ECO:0000256" key="8">
    <source>
        <dbReference type="ARBA" id="ARBA00023133"/>
    </source>
</evidence>
<dbReference type="EMBL" id="KL584707">
    <property type="protein sequence ID" value="KEQ74332.1"/>
    <property type="molecule type" value="Genomic_DNA"/>
</dbReference>
<name>A0A074WX45_9PEZI</name>
<feature type="region of interest" description="Disordered" evidence="12">
    <location>
        <begin position="97"/>
        <end position="144"/>
    </location>
</feature>
<feature type="compositionally biased region" description="Low complexity" evidence="12">
    <location>
        <begin position="106"/>
        <end position="119"/>
    </location>
</feature>
<feature type="transmembrane region" description="Helical" evidence="13">
    <location>
        <begin position="365"/>
        <end position="388"/>
    </location>
</feature>
<evidence type="ECO:0000256" key="11">
    <source>
        <dbReference type="ARBA" id="ARBA00048044"/>
    </source>
</evidence>
<evidence type="ECO:0000256" key="2">
    <source>
        <dbReference type="ARBA" id="ARBA00004141"/>
    </source>
</evidence>
<keyword evidence="15" id="KW-1185">Reference proteome</keyword>
<dbReference type="PANTHER" id="PTHR23289:SF2">
    <property type="entry name" value="CYTOCHROME C OXIDASE ASSEMBLY PROTEIN COX15 HOMOLOG"/>
    <property type="match status" value="1"/>
</dbReference>
<keyword evidence="7" id="KW-0408">Iron</keyword>
<dbReference type="GO" id="GO:0120547">
    <property type="term" value="F:heme A synthase activity"/>
    <property type="evidence" value="ECO:0007669"/>
    <property type="project" value="UniProtKB-EC"/>
</dbReference>
<comment type="catalytic activity">
    <reaction evidence="11">
        <text>Fe(II)-heme o + 2 A + H2O = Fe(II)-heme a + 2 AH2</text>
        <dbReference type="Rhea" id="RHEA:63388"/>
        <dbReference type="ChEBI" id="CHEBI:13193"/>
        <dbReference type="ChEBI" id="CHEBI:15377"/>
        <dbReference type="ChEBI" id="CHEBI:17499"/>
        <dbReference type="ChEBI" id="CHEBI:60530"/>
        <dbReference type="ChEBI" id="CHEBI:61715"/>
        <dbReference type="EC" id="1.17.99.9"/>
    </reaction>
    <physiologicalReaction direction="left-to-right" evidence="11">
        <dbReference type="Rhea" id="RHEA:63389"/>
    </physiologicalReaction>
</comment>
<dbReference type="GO" id="GO:0016653">
    <property type="term" value="F:oxidoreductase activity, acting on NAD(P)H, heme protein as acceptor"/>
    <property type="evidence" value="ECO:0007669"/>
    <property type="project" value="TreeGrafter"/>
</dbReference>
<keyword evidence="9 13" id="KW-0472">Membrane</keyword>
<evidence type="ECO:0000256" key="12">
    <source>
        <dbReference type="SAM" id="MobiDB-lite"/>
    </source>
</evidence>
<dbReference type="Pfam" id="PF02628">
    <property type="entry name" value="COX15-CtaA"/>
    <property type="match status" value="1"/>
</dbReference>
<evidence type="ECO:0000313" key="14">
    <source>
        <dbReference type="EMBL" id="KEQ74332.1"/>
    </source>
</evidence>
<accession>A0A074WX45</accession>
<protein>
    <submittedName>
        <fullName evidence="14">Cytochrome c oxidase assembly protein</fullName>
    </submittedName>
</protein>
<evidence type="ECO:0000256" key="1">
    <source>
        <dbReference type="ARBA" id="ARBA00001970"/>
    </source>
</evidence>
<evidence type="ECO:0000256" key="10">
    <source>
        <dbReference type="ARBA" id="ARBA00044501"/>
    </source>
</evidence>
<keyword evidence="4" id="KW-0479">Metal-binding</keyword>
<dbReference type="GO" id="GO:0005743">
    <property type="term" value="C:mitochondrial inner membrane"/>
    <property type="evidence" value="ECO:0007669"/>
    <property type="project" value="TreeGrafter"/>
</dbReference>
<dbReference type="OrthoDB" id="1726137at2759"/>
<feature type="transmembrane region" description="Helical" evidence="13">
    <location>
        <begin position="154"/>
        <end position="174"/>
    </location>
</feature>
<keyword evidence="5 13" id="KW-1133">Transmembrane helix</keyword>
<sequence length="562" mass="61627">MGSDETEIPSAPGWSSVGAACREKKFKPPHGPGSDCGEDTRPVTVRLSGGGVFGALRRTLPAFNATEAFTCRKSVHNKAQSGYKSVRQSPFLTAFRARAASTRQQSTAAPSPSPLSELSKTIGQTSASAKHTIGQKASAPARNKYFPEQSDKKVGYWLLASSASVFGIVIFGGLTRLTESGLSITEWRPVTGSLPPMNAEKWESEFALYRASPEFKLLNPRMTLEEFKQIYWMEWIHRLWGRFIGITFLLPTAYFIARRRVSAGMALKLTGICGLIGFQGVIGWWMVASGLKDDLFAPGSHPRVSQYRLTAHLGTAFICYLAMFWNALSIFRENRLLAKPEKAQTLLKQMMVPELKFFRRSVGALLVLVFVTAMSGGLVAGLDAGLIYNEFPYMGLGLTPPKKELFDTFYSHVPDNSDLVWRNALENPSLVQLDHRILATTTFTAVMALWAYTRFNPRVRHFLTPDAKKGMRGVVHLVWLQVALGISTLLYMVPTPLASMHQAGALALLTGTIALGSRVWYPKRAAKLVAQRLAQSASPPSAIAKRGPGAMLAARTGLPARS</sequence>
<dbReference type="AlphaFoldDB" id="A0A074WX45"/>
<evidence type="ECO:0000256" key="7">
    <source>
        <dbReference type="ARBA" id="ARBA00023004"/>
    </source>
</evidence>
<evidence type="ECO:0000256" key="3">
    <source>
        <dbReference type="ARBA" id="ARBA00022692"/>
    </source>
</evidence>
<dbReference type="PANTHER" id="PTHR23289">
    <property type="entry name" value="CYTOCHROME C OXIDASE ASSEMBLY PROTEIN COX15"/>
    <property type="match status" value="1"/>
</dbReference>
<dbReference type="HOGENOM" id="CLU_017627_4_2_1"/>
<dbReference type="GO" id="GO:0046872">
    <property type="term" value="F:metal ion binding"/>
    <property type="evidence" value="ECO:0007669"/>
    <property type="project" value="UniProtKB-KW"/>
</dbReference>
<dbReference type="InterPro" id="IPR003780">
    <property type="entry name" value="COX15/CtaA_fam"/>
</dbReference>
<feature type="transmembrane region" description="Helical" evidence="13">
    <location>
        <begin position="499"/>
        <end position="521"/>
    </location>
</feature>
<organism evidence="14 15">
    <name type="scientific">Aureobasidium namibiae CBS 147.97</name>
    <dbReference type="NCBI Taxonomy" id="1043004"/>
    <lineage>
        <taxon>Eukaryota</taxon>
        <taxon>Fungi</taxon>
        <taxon>Dikarya</taxon>
        <taxon>Ascomycota</taxon>
        <taxon>Pezizomycotina</taxon>
        <taxon>Dothideomycetes</taxon>
        <taxon>Dothideomycetidae</taxon>
        <taxon>Dothideales</taxon>
        <taxon>Saccotheciaceae</taxon>
        <taxon>Aureobasidium</taxon>
    </lineage>
</organism>
<keyword evidence="3 13" id="KW-0812">Transmembrane</keyword>
<evidence type="ECO:0000256" key="5">
    <source>
        <dbReference type="ARBA" id="ARBA00022989"/>
    </source>
</evidence>
<feature type="transmembrane region" description="Helical" evidence="13">
    <location>
        <begin position="474"/>
        <end position="493"/>
    </location>
</feature>
<proteinExistence type="inferred from homology"/>
<reference evidence="14 15" key="1">
    <citation type="journal article" date="2014" name="BMC Genomics">
        <title>Genome sequencing of four Aureobasidium pullulans varieties: biotechnological potential, stress tolerance, and description of new species.</title>
        <authorList>
            <person name="Gostin Ar C."/>
            <person name="Ohm R.A."/>
            <person name="Kogej T."/>
            <person name="Sonjak S."/>
            <person name="Turk M."/>
            <person name="Zajc J."/>
            <person name="Zalar P."/>
            <person name="Grube M."/>
            <person name="Sun H."/>
            <person name="Han J."/>
            <person name="Sharma A."/>
            <person name="Chiniquy J."/>
            <person name="Ngan C.Y."/>
            <person name="Lipzen A."/>
            <person name="Barry K."/>
            <person name="Grigoriev I.V."/>
            <person name="Gunde-Cimerman N."/>
        </authorList>
    </citation>
    <scope>NUCLEOTIDE SEQUENCE [LARGE SCALE GENOMIC DNA]</scope>
    <source>
        <strain evidence="14 15">CBS 147.97</strain>
    </source>
</reference>
<feature type="transmembrane region" description="Helical" evidence="13">
    <location>
        <begin position="239"/>
        <end position="257"/>
    </location>
</feature>
<evidence type="ECO:0000256" key="9">
    <source>
        <dbReference type="ARBA" id="ARBA00023136"/>
    </source>
</evidence>
<dbReference type="RefSeq" id="XP_013428636.1">
    <property type="nucleotide sequence ID" value="XM_013573182.1"/>
</dbReference>
<keyword evidence="6" id="KW-0560">Oxidoreductase</keyword>
<dbReference type="HAMAP" id="MF_01665">
    <property type="entry name" value="HemeA_synth_type2"/>
    <property type="match status" value="1"/>
</dbReference>
<keyword evidence="8" id="KW-0350">Heme biosynthesis</keyword>
<dbReference type="InterPro" id="IPR023754">
    <property type="entry name" value="HemeA_Synthase_type2"/>
</dbReference>
<feature type="transmembrane region" description="Helical" evidence="13">
    <location>
        <begin position="307"/>
        <end position="328"/>
    </location>
</feature>
<evidence type="ECO:0000256" key="4">
    <source>
        <dbReference type="ARBA" id="ARBA00022723"/>
    </source>
</evidence>
<comment type="cofactor">
    <cofactor evidence="1">
        <name>heme b</name>
        <dbReference type="ChEBI" id="CHEBI:60344"/>
    </cofactor>
</comment>
<feature type="region of interest" description="Disordered" evidence="12">
    <location>
        <begin position="1"/>
        <end position="41"/>
    </location>
</feature>